<sequence>MLTSERIKYQRKLNKLTQKELADKLDVSSQVISNWERNYTRPNYDDMGKLANVFKVTSDYLLGRVSSPEGFIIDHSKALPPSQYDPQVDQYNNDKNNLFKTVALAYEHNEPLPIIVDKENKVNIQVYKENGLTLNAQDTRELTAMINGFLYGKKFVSREDEDNISFEDTYNDEDKNY</sequence>
<dbReference type="Gene3D" id="1.10.260.40">
    <property type="entry name" value="lambda repressor-like DNA-binding domains"/>
    <property type="match status" value="1"/>
</dbReference>
<dbReference type="CDD" id="cd00093">
    <property type="entry name" value="HTH_XRE"/>
    <property type="match status" value="1"/>
</dbReference>
<organism evidence="3 4">
    <name type="scientific">Bacillus cereus</name>
    <dbReference type="NCBI Taxonomy" id="1396"/>
    <lineage>
        <taxon>Bacteria</taxon>
        <taxon>Bacillati</taxon>
        <taxon>Bacillota</taxon>
        <taxon>Bacilli</taxon>
        <taxon>Bacillales</taxon>
        <taxon>Bacillaceae</taxon>
        <taxon>Bacillus</taxon>
        <taxon>Bacillus cereus group</taxon>
    </lineage>
</organism>
<dbReference type="PROSITE" id="PS50943">
    <property type="entry name" value="HTH_CROC1"/>
    <property type="match status" value="1"/>
</dbReference>
<evidence type="ECO:0000256" key="1">
    <source>
        <dbReference type="ARBA" id="ARBA00023125"/>
    </source>
</evidence>
<feature type="domain" description="HTH cro/C1-type" evidence="2">
    <location>
        <begin position="7"/>
        <end position="61"/>
    </location>
</feature>
<reference evidence="3 4" key="1">
    <citation type="submission" date="2018-08" db="EMBL/GenBank/DDBJ databases">
        <title>Bacillus phenotypic plasticity.</title>
        <authorList>
            <person name="Hurtado E."/>
        </authorList>
    </citation>
    <scope>NUCLEOTIDE SEQUENCE [LARGE SCALE GENOMIC DNA]</scope>
    <source>
        <strain evidence="3 4">111b</strain>
    </source>
</reference>
<keyword evidence="1" id="KW-0238">DNA-binding</keyword>
<dbReference type="PANTHER" id="PTHR46558">
    <property type="entry name" value="TRACRIPTIONAL REGULATORY PROTEIN-RELATED-RELATED"/>
    <property type="match status" value="1"/>
</dbReference>
<dbReference type="InterPro" id="IPR001387">
    <property type="entry name" value="Cro/C1-type_HTH"/>
</dbReference>
<evidence type="ECO:0000313" key="4">
    <source>
        <dbReference type="Proteomes" id="UP000323321"/>
    </source>
</evidence>
<dbReference type="GO" id="GO:0003677">
    <property type="term" value="F:DNA binding"/>
    <property type="evidence" value="ECO:0007669"/>
    <property type="project" value="UniProtKB-KW"/>
</dbReference>
<dbReference type="AlphaFoldDB" id="A0A9W7Q033"/>
<accession>A0A9W7Q033</accession>
<dbReference type="InterPro" id="IPR010982">
    <property type="entry name" value="Lambda_DNA-bd_dom_sf"/>
</dbReference>
<dbReference type="PANTHER" id="PTHR46558:SF13">
    <property type="entry name" value="HTH-TYPE TRANSCRIPTIONAL REGULATOR IMMR"/>
    <property type="match status" value="1"/>
</dbReference>
<dbReference type="Proteomes" id="UP000323321">
    <property type="component" value="Unassembled WGS sequence"/>
</dbReference>
<dbReference type="RefSeq" id="WP_150159073.1">
    <property type="nucleotide sequence ID" value="NZ_QSMZ01000039.1"/>
</dbReference>
<protein>
    <submittedName>
        <fullName evidence="3">XRE family transcriptional regulator</fullName>
    </submittedName>
</protein>
<name>A0A9W7Q033_BACCE</name>
<evidence type="ECO:0000313" key="3">
    <source>
        <dbReference type="EMBL" id="KAA6454386.1"/>
    </source>
</evidence>
<dbReference type="EMBL" id="QSMZ01000039">
    <property type="protein sequence ID" value="KAA6454386.1"/>
    <property type="molecule type" value="Genomic_DNA"/>
</dbReference>
<proteinExistence type="predicted"/>
<dbReference type="SMART" id="SM00530">
    <property type="entry name" value="HTH_XRE"/>
    <property type="match status" value="1"/>
</dbReference>
<dbReference type="SUPFAM" id="SSF47413">
    <property type="entry name" value="lambda repressor-like DNA-binding domains"/>
    <property type="match status" value="1"/>
</dbReference>
<evidence type="ECO:0000259" key="2">
    <source>
        <dbReference type="PROSITE" id="PS50943"/>
    </source>
</evidence>
<dbReference type="Pfam" id="PF01381">
    <property type="entry name" value="HTH_3"/>
    <property type="match status" value="1"/>
</dbReference>
<gene>
    <name evidence="3" type="ORF">DX932_28180</name>
</gene>
<comment type="caution">
    <text evidence="3">The sequence shown here is derived from an EMBL/GenBank/DDBJ whole genome shotgun (WGS) entry which is preliminary data.</text>
</comment>